<gene>
    <name evidence="3" type="ordered locus">CVAR_0316</name>
</gene>
<reference evidence="3 4" key="1">
    <citation type="journal article" date="2011" name="BMC Genomics">
        <title>Complete genome sequence of Corynebacterium variabile DSM 44702 isolated from the surface of smear-ripened cheeses and insights into cheese ripening and flavor generation.</title>
        <authorList>
            <person name="Schroeder J."/>
            <person name="Maus I."/>
            <person name="Trost E."/>
            <person name="Tauch A."/>
        </authorList>
    </citation>
    <scope>NUCLEOTIDE SEQUENCE [LARGE SCALE GENOMIC DNA]</scope>
    <source>
        <strain evidence="4">DSM 44702 / JCM 12073 / NCIMB 30131</strain>
    </source>
</reference>
<dbReference type="HOGENOM" id="CLU_009583_0_1_11"/>
<evidence type="ECO:0000259" key="2">
    <source>
        <dbReference type="Pfam" id="PF00534"/>
    </source>
</evidence>
<dbReference type="PANTHER" id="PTHR12526">
    <property type="entry name" value="GLYCOSYLTRANSFERASE"/>
    <property type="match status" value="1"/>
</dbReference>
<dbReference type="Proteomes" id="UP000006659">
    <property type="component" value="Chromosome"/>
</dbReference>
<protein>
    <submittedName>
        <fullName evidence="3">Putative glycosyltransferase</fullName>
    </submittedName>
</protein>
<dbReference type="Pfam" id="PF00534">
    <property type="entry name" value="Glycos_transf_1"/>
    <property type="match status" value="1"/>
</dbReference>
<dbReference type="STRING" id="858619.CVAR_0316"/>
<dbReference type="AlphaFoldDB" id="G0H9W0"/>
<evidence type="ECO:0000313" key="4">
    <source>
        <dbReference type="Proteomes" id="UP000006659"/>
    </source>
</evidence>
<feature type="domain" description="Glycosyl transferase family 1" evidence="2">
    <location>
        <begin position="77"/>
        <end position="227"/>
    </location>
</feature>
<dbReference type="GO" id="GO:0016757">
    <property type="term" value="F:glycosyltransferase activity"/>
    <property type="evidence" value="ECO:0007669"/>
    <property type="project" value="InterPro"/>
</dbReference>
<proteinExistence type="predicted"/>
<dbReference type="InterPro" id="IPR001296">
    <property type="entry name" value="Glyco_trans_1"/>
</dbReference>
<evidence type="ECO:0000313" key="3">
    <source>
        <dbReference type="EMBL" id="AEK35664.1"/>
    </source>
</evidence>
<dbReference type="EMBL" id="CP002917">
    <property type="protein sequence ID" value="AEK35664.1"/>
    <property type="molecule type" value="Genomic_DNA"/>
</dbReference>
<accession>G0H9W0</accession>
<dbReference type="KEGG" id="cva:CVAR_0316"/>
<sequence>MISDLHNNDERMHKVGLRSILYGVASLAFDDIVVVSDPVVDEYIFKGLIKKKSITIVNVIDPAYVLEKSRMGGGDGRRWNVAFVGRMTYQKDPVKFVEAVGAMNRDRRVTAVMVGSGELEGVVRGRISELGLEGTIDMVGFQSNPYRFISASDILMMPSRYEGYPMVALESMMLGVPLVGSRVAGLGTLIDDSCGRFADDAESFARMAGEIISDKKILELLAAGARKKSATVNDIGSFVDGLKDVYRR</sequence>
<dbReference type="SUPFAM" id="SSF53756">
    <property type="entry name" value="UDP-Glycosyltransferase/glycogen phosphorylase"/>
    <property type="match status" value="1"/>
</dbReference>
<keyword evidence="1 3" id="KW-0808">Transferase</keyword>
<dbReference type="Gene3D" id="3.40.50.2000">
    <property type="entry name" value="Glycogen Phosphorylase B"/>
    <property type="match status" value="2"/>
</dbReference>
<organism evidence="3 4">
    <name type="scientific">Corynebacterium variabile (strain DSM 44702 / CIP 107183 / JCM 12073 / NCIMB 30131)</name>
    <name type="common">Corynebacterium mooreparkense</name>
    <dbReference type="NCBI Taxonomy" id="858619"/>
    <lineage>
        <taxon>Bacteria</taxon>
        <taxon>Bacillati</taxon>
        <taxon>Actinomycetota</taxon>
        <taxon>Actinomycetes</taxon>
        <taxon>Mycobacteriales</taxon>
        <taxon>Corynebacteriaceae</taxon>
        <taxon>Corynebacterium</taxon>
    </lineage>
</organism>
<evidence type="ECO:0000256" key="1">
    <source>
        <dbReference type="ARBA" id="ARBA00022679"/>
    </source>
</evidence>
<name>G0H9W0_CORVD</name>
<dbReference type="eggNOG" id="COG0438">
    <property type="taxonomic scope" value="Bacteria"/>
</dbReference>